<keyword evidence="5" id="KW-1185">Reference proteome</keyword>
<dbReference type="SUPFAM" id="SSF49785">
    <property type="entry name" value="Galactose-binding domain-like"/>
    <property type="match status" value="1"/>
</dbReference>
<evidence type="ECO:0000256" key="1">
    <source>
        <dbReference type="ARBA" id="ARBA00022670"/>
    </source>
</evidence>
<gene>
    <name evidence="4" type="ORF">WG219_01835</name>
</gene>
<proteinExistence type="predicted"/>
<dbReference type="EMBL" id="CP148074">
    <property type="protein sequence ID" value="WXL26251.1"/>
    <property type="molecule type" value="Genomic_DNA"/>
</dbReference>
<organism evidence="4 5">
    <name type="scientific">Ectopseudomonas mendocina</name>
    <name type="common">Pseudomonas mendocina</name>
    <dbReference type="NCBI Taxonomy" id="300"/>
    <lineage>
        <taxon>Bacteria</taxon>
        <taxon>Pseudomonadati</taxon>
        <taxon>Pseudomonadota</taxon>
        <taxon>Gammaproteobacteria</taxon>
        <taxon>Pseudomonadales</taxon>
        <taxon>Pseudomonadaceae</taxon>
        <taxon>Ectopseudomonas</taxon>
    </lineage>
</organism>
<sequence>MLLNLDHERVTDLLIELVSPSGTRSVLLNPFNGFVGQSIARELGGTPQSGMRNLRVLSNKFYGEESAGQWKLLITDVTSATRQFIREEIKDGKLLSTRVFTEVNNTKDGKLIDWSLRVFGH</sequence>
<dbReference type="Proteomes" id="UP001476583">
    <property type="component" value="Chromosome"/>
</dbReference>
<dbReference type="PROSITE" id="PS51829">
    <property type="entry name" value="P_HOMO_B"/>
    <property type="match status" value="1"/>
</dbReference>
<dbReference type="InterPro" id="IPR008979">
    <property type="entry name" value="Galactose-bd-like_sf"/>
</dbReference>
<dbReference type="InterPro" id="IPR002884">
    <property type="entry name" value="P_dom"/>
</dbReference>
<dbReference type="Gene3D" id="2.60.120.260">
    <property type="entry name" value="Galactose-binding domain-like"/>
    <property type="match status" value="1"/>
</dbReference>
<keyword evidence="1" id="KW-0645">Protease</keyword>
<evidence type="ECO:0000313" key="5">
    <source>
        <dbReference type="Proteomes" id="UP001476583"/>
    </source>
</evidence>
<reference evidence="4 5" key="1">
    <citation type="submission" date="2024-03" db="EMBL/GenBank/DDBJ databases">
        <title>Complete genome of BD2.</title>
        <authorList>
            <person name="Cao G."/>
        </authorList>
    </citation>
    <scope>NUCLEOTIDE SEQUENCE [LARGE SCALE GENOMIC DNA]</scope>
    <source>
        <strain evidence="4 5">BD2</strain>
    </source>
</reference>
<evidence type="ECO:0000313" key="4">
    <source>
        <dbReference type="EMBL" id="WXL26251.1"/>
    </source>
</evidence>
<name>A0ABZ2RGW6_ECTME</name>
<feature type="domain" description="P/Homo B" evidence="3">
    <location>
        <begin position="1"/>
        <end position="121"/>
    </location>
</feature>
<evidence type="ECO:0000256" key="2">
    <source>
        <dbReference type="ARBA" id="ARBA00022801"/>
    </source>
</evidence>
<accession>A0ABZ2RGW6</accession>
<dbReference type="Pfam" id="PF01483">
    <property type="entry name" value="P_proprotein"/>
    <property type="match status" value="1"/>
</dbReference>
<keyword evidence="2" id="KW-0378">Hydrolase</keyword>
<evidence type="ECO:0000259" key="3">
    <source>
        <dbReference type="PROSITE" id="PS51829"/>
    </source>
</evidence>
<protein>
    <submittedName>
        <fullName evidence="4">Proprotein convertase P-domain-containing protein</fullName>
    </submittedName>
</protein>